<keyword evidence="1" id="KW-0472">Membrane</keyword>
<evidence type="ECO:0000313" key="2">
    <source>
        <dbReference type="EMBL" id="ABN63746.1"/>
    </source>
</evidence>
<accession>A3DAI3</accession>
<sequence length="83" mass="9508">MENEYVLMVIMVTFIIGISATEMFKHYLKARQLGVGATDDSHLKDKVTQLSLQNQALIERVQVLEKIVTEPEYELKQQISALK</sequence>
<dbReference type="OrthoDB" id="6268604at2"/>
<reference evidence="2 3" key="1">
    <citation type="submission" date="2007-02" db="EMBL/GenBank/DDBJ databases">
        <title>Complete sequence of chromosome of Shewanella baltica OS155.</title>
        <authorList>
            <consortium name="US DOE Joint Genome Institute"/>
            <person name="Copeland A."/>
            <person name="Lucas S."/>
            <person name="Lapidus A."/>
            <person name="Barry K."/>
            <person name="Detter J.C."/>
            <person name="Glavina del Rio T."/>
            <person name="Hammon N."/>
            <person name="Israni S."/>
            <person name="Dalin E."/>
            <person name="Tice H."/>
            <person name="Pitluck S."/>
            <person name="Sims D.R."/>
            <person name="Brettin T."/>
            <person name="Bruce D."/>
            <person name="Han C."/>
            <person name="Tapia R."/>
            <person name="Brainard J."/>
            <person name="Schmutz J."/>
            <person name="Larimer F."/>
            <person name="Land M."/>
            <person name="Hauser L."/>
            <person name="Kyrpides N."/>
            <person name="Mikhailova N."/>
            <person name="Brettar I."/>
            <person name="Klappenbach J."/>
            <person name="Konstantinidis K."/>
            <person name="Rodrigues J."/>
            <person name="Tiedje J."/>
            <person name="Richardson P."/>
        </authorList>
    </citation>
    <scope>NUCLEOTIDE SEQUENCE [LARGE SCALE GENOMIC DNA]</scope>
    <source>
        <strain evidence="3">OS155 / ATCC BAA-1091</strain>
    </source>
</reference>
<proteinExistence type="predicted"/>
<dbReference type="RefSeq" id="WP_006083751.1">
    <property type="nucleotide sequence ID" value="NC_009052.1"/>
</dbReference>
<dbReference type="KEGG" id="sbl:Sbal_4281"/>
<evidence type="ECO:0008006" key="4">
    <source>
        <dbReference type="Google" id="ProtNLM"/>
    </source>
</evidence>
<organism evidence="2 3">
    <name type="scientific">Shewanella baltica (strain OS155 / ATCC BAA-1091)</name>
    <dbReference type="NCBI Taxonomy" id="325240"/>
    <lineage>
        <taxon>Bacteria</taxon>
        <taxon>Pseudomonadati</taxon>
        <taxon>Pseudomonadota</taxon>
        <taxon>Gammaproteobacteria</taxon>
        <taxon>Alteromonadales</taxon>
        <taxon>Shewanellaceae</taxon>
        <taxon>Shewanella</taxon>
    </lineage>
</organism>
<evidence type="ECO:0000313" key="3">
    <source>
        <dbReference type="Proteomes" id="UP000001557"/>
    </source>
</evidence>
<dbReference type="EMBL" id="CP000563">
    <property type="protein sequence ID" value="ABN63746.1"/>
    <property type="molecule type" value="Genomic_DNA"/>
</dbReference>
<evidence type="ECO:0000256" key="1">
    <source>
        <dbReference type="SAM" id="Phobius"/>
    </source>
</evidence>
<dbReference type="HOGENOM" id="CLU_190005_0_0_6"/>
<protein>
    <recommendedName>
        <fullName evidence="4">Phage shock protein B</fullName>
    </recommendedName>
</protein>
<feature type="transmembrane region" description="Helical" evidence="1">
    <location>
        <begin position="6"/>
        <end position="24"/>
    </location>
</feature>
<keyword evidence="1" id="KW-1133">Transmembrane helix</keyword>
<keyword evidence="3" id="KW-1185">Reference proteome</keyword>
<gene>
    <name evidence="2" type="ordered locus">Sbal_4281</name>
</gene>
<dbReference type="AlphaFoldDB" id="A3DAI3"/>
<name>A3DAI3_SHEB5</name>
<dbReference type="Proteomes" id="UP000001557">
    <property type="component" value="Chromosome"/>
</dbReference>
<keyword evidence="1" id="KW-0812">Transmembrane</keyword>